<dbReference type="SMART" id="SM00320">
    <property type="entry name" value="WD40"/>
    <property type="match status" value="5"/>
</dbReference>
<comment type="caution">
    <text evidence="2">The sequence shown here is derived from an EMBL/GenBank/DDBJ whole genome shotgun (WGS) entry which is preliminary data.</text>
</comment>
<evidence type="ECO:0000256" key="1">
    <source>
        <dbReference type="SAM" id="MobiDB-lite"/>
    </source>
</evidence>
<dbReference type="SUPFAM" id="SSF82171">
    <property type="entry name" value="DPP6 N-terminal domain-like"/>
    <property type="match status" value="1"/>
</dbReference>
<dbReference type="PANTHER" id="PTHR19879:SF9">
    <property type="entry name" value="TRANSCRIPTION INITIATION FACTOR TFIID SUBUNIT 5"/>
    <property type="match status" value="1"/>
</dbReference>
<accession>A0A9P3GJT9</accession>
<dbReference type="Gene3D" id="2.130.10.10">
    <property type="entry name" value="YVTN repeat-like/Quinoprotein amine dehydrogenase"/>
    <property type="match status" value="2"/>
</dbReference>
<dbReference type="AlphaFoldDB" id="A0A9P3GJT9"/>
<evidence type="ECO:0000313" key="3">
    <source>
        <dbReference type="Proteomes" id="UP000703269"/>
    </source>
</evidence>
<dbReference type="InterPro" id="IPR015943">
    <property type="entry name" value="WD40/YVTN_repeat-like_dom_sf"/>
</dbReference>
<dbReference type="EMBL" id="BPQB01000069">
    <property type="protein sequence ID" value="GJE97218.1"/>
    <property type="molecule type" value="Genomic_DNA"/>
</dbReference>
<gene>
    <name evidence="2" type="ORF">PsYK624_134310</name>
</gene>
<dbReference type="PANTHER" id="PTHR19879">
    <property type="entry name" value="TRANSCRIPTION INITIATION FACTOR TFIID"/>
    <property type="match status" value="1"/>
</dbReference>
<organism evidence="2 3">
    <name type="scientific">Phanerochaete sordida</name>
    <dbReference type="NCBI Taxonomy" id="48140"/>
    <lineage>
        <taxon>Eukaryota</taxon>
        <taxon>Fungi</taxon>
        <taxon>Dikarya</taxon>
        <taxon>Basidiomycota</taxon>
        <taxon>Agaricomycotina</taxon>
        <taxon>Agaricomycetes</taxon>
        <taxon>Polyporales</taxon>
        <taxon>Phanerochaetaceae</taxon>
        <taxon>Phanerochaete</taxon>
    </lineage>
</organism>
<protein>
    <submittedName>
        <fullName evidence="2">WD40 repeat domain-containing protein</fullName>
    </submittedName>
</protein>
<name>A0A9P3GJT9_9APHY</name>
<proteinExistence type="predicted"/>
<evidence type="ECO:0000313" key="2">
    <source>
        <dbReference type="EMBL" id="GJE97218.1"/>
    </source>
</evidence>
<feature type="region of interest" description="Disordered" evidence="1">
    <location>
        <begin position="1"/>
        <end position="42"/>
    </location>
</feature>
<dbReference type="Proteomes" id="UP000703269">
    <property type="component" value="Unassembled WGS sequence"/>
</dbReference>
<keyword evidence="3" id="KW-1185">Reference proteome</keyword>
<reference evidence="2 3" key="1">
    <citation type="submission" date="2021-08" db="EMBL/GenBank/DDBJ databases">
        <title>Draft Genome Sequence of Phanerochaete sordida strain YK-624.</title>
        <authorList>
            <person name="Mori T."/>
            <person name="Dohra H."/>
            <person name="Suzuki T."/>
            <person name="Kawagishi H."/>
            <person name="Hirai H."/>
        </authorList>
    </citation>
    <scope>NUCLEOTIDE SEQUENCE [LARGE SCALE GENOMIC DNA]</scope>
    <source>
        <strain evidence="2 3">YK-624</strain>
    </source>
</reference>
<feature type="compositionally biased region" description="Basic and acidic residues" evidence="1">
    <location>
        <begin position="28"/>
        <end position="42"/>
    </location>
</feature>
<sequence>MVAGAGFHQLPRPGDSRGGSGQGEIVAENERGGFDQQRDDQEPHEDSLYILLDYILETSDVETAIASDDDVEHLLTGQSVVDFSSYLRRCQPPVMVDGTVGSLYMKEVINLERTRSHTRRFISRSILAQWPRATYYAAGELLDMPARVYRPDAPGDPVKLKCLSFRDPESRKSPSRCLCTSTDGKLMAASFYNSNILVWRPADGIMVQHLRSPDGPVGTLSFCPGTYTLLYGSKGGVTVVWDVRYAHTILRLQSRTTGLIDTSAYSSDGAFIATASQLEQHVDIWDAATGACLHSFTTEWYVGTLSFSADARKLYVGMTKTLLFVYDVATGAQLGRLETSFFATAPQDDRVATIMQRNRLKIWDEVPDSDGYPRVVVTHPKTLSGSVLFSPDGSELLLSCNDRASAVSYNSRTGQLCRTYETLHAVSGGSYSPNGRYVAIDQAGGVVEVFDAKSAELIARFVELEDSQRSQFLPDSHKLIVRRSTPGLSIHVFDIDDITRTR</sequence>
<dbReference type="OrthoDB" id="674604at2759"/>
<dbReference type="InterPro" id="IPR001680">
    <property type="entry name" value="WD40_rpt"/>
</dbReference>